<keyword evidence="12" id="KW-1015">Disulfide bond</keyword>
<dbReference type="SMART" id="SM00408">
    <property type="entry name" value="IGc2"/>
    <property type="match status" value="2"/>
</dbReference>
<comment type="subunit">
    <text evidence="16">Homooligomer; forms oligomers which bind to TRAF6. Forms a complex with CARD14 and MALT1; resulting in the formation of a CBM (CARD14-BCL10-MALT1) complex. Forms a complex with CARD11 and MALT1; resulting in the formation of a CBM (CARD11-BCL10-MALT1) complex. Forms a complex with CARD9 and MALT1; resulting in the formation of a CBM (CARD9-BCL10-MALT1) complex.</text>
</comment>
<gene>
    <name evidence="22" type="ORF">QTO34_002118</name>
</gene>
<dbReference type="Proteomes" id="UP001177744">
    <property type="component" value="Unassembled WGS sequence"/>
</dbReference>
<dbReference type="FunFam" id="3.40.50.1460:FF:000004">
    <property type="entry name" value="Mucosa-associated lymphoid tissue lymphoma translocation protein 1"/>
    <property type="match status" value="1"/>
</dbReference>
<evidence type="ECO:0000256" key="15">
    <source>
        <dbReference type="ARBA" id="ARBA00056630"/>
    </source>
</evidence>
<dbReference type="Pfam" id="PF18703">
    <property type="entry name" value="MALT1_Ig"/>
    <property type="match status" value="1"/>
</dbReference>
<dbReference type="InterPro" id="IPR052039">
    <property type="entry name" value="Caspase-related_regulators"/>
</dbReference>
<feature type="compositionally biased region" description="Low complexity" evidence="18">
    <location>
        <begin position="190"/>
        <end position="201"/>
    </location>
</feature>
<dbReference type="Gene3D" id="2.60.40.3360">
    <property type="match status" value="1"/>
</dbReference>
<feature type="region of interest" description="Disordered" evidence="18">
    <location>
        <begin position="23"/>
        <end position="144"/>
    </location>
</feature>
<dbReference type="GO" id="GO:0002699">
    <property type="term" value="P:positive regulation of immune effector process"/>
    <property type="evidence" value="ECO:0007669"/>
    <property type="project" value="UniProtKB-ARBA"/>
</dbReference>
<proteinExistence type="inferred from homology"/>
<evidence type="ECO:0000256" key="3">
    <source>
        <dbReference type="ARBA" id="ARBA00009005"/>
    </source>
</evidence>
<dbReference type="GO" id="GO:0048471">
    <property type="term" value="C:perinuclear region of cytoplasm"/>
    <property type="evidence" value="ECO:0007669"/>
    <property type="project" value="UniProtKB-SubCell"/>
</dbReference>
<dbReference type="InterPro" id="IPR001171">
    <property type="entry name" value="ERG24_DHCR-like"/>
</dbReference>
<reference evidence="22" key="1">
    <citation type="submission" date="2023-06" db="EMBL/GenBank/DDBJ databases">
        <title>Reference genome for the Northern bat (Eptesicus nilssonii), a most northern bat species.</title>
        <authorList>
            <person name="Laine V.N."/>
            <person name="Pulliainen A.T."/>
            <person name="Lilley T.M."/>
        </authorList>
    </citation>
    <scope>NUCLEOTIDE SEQUENCE</scope>
    <source>
        <strain evidence="22">BLF_Eptnil</strain>
        <tissue evidence="22">Kidney</tissue>
    </source>
</reference>
<evidence type="ECO:0000256" key="18">
    <source>
        <dbReference type="SAM" id="MobiDB-lite"/>
    </source>
</evidence>
<dbReference type="SUPFAM" id="SSF47986">
    <property type="entry name" value="DEATH domain"/>
    <property type="match status" value="1"/>
</dbReference>
<name>A0AA40HU81_CNENI</name>
<dbReference type="AlphaFoldDB" id="A0AA40HU81"/>
<dbReference type="GO" id="GO:0005829">
    <property type="term" value="C:cytosol"/>
    <property type="evidence" value="ECO:0007669"/>
    <property type="project" value="UniProtKB-ARBA"/>
</dbReference>
<dbReference type="InterPro" id="IPR003598">
    <property type="entry name" value="Ig_sub2"/>
</dbReference>
<dbReference type="PROSITE" id="PS50835">
    <property type="entry name" value="IG_LIKE"/>
    <property type="match status" value="2"/>
</dbReference>
<dbReference type="InterPro" id="IPR011600">
    <property type="entry name" value="Pept_C14_caspase"/>
</dbReference>
<evidence type="ECO:0000256" key="17">
    <source>
        <dbReference type="ARBA" id="ARBA00076324"/>
    </source>
</evidence>
<evidence type="ECO:0000256" key="14">
    <source>
        <dbReference type="ARBA" id="ARBA00023319"/>
    </source>
</evidence>
<keyword evidence="9" id="KW-0378">Hydrolase</keyword>
<evidence type="ECO:0000259" key="21">
    <source>
        <dbReference type="PROSITE" id="PS50835"/>
    </source>
</evidence>
<keyword evidence="10" id="KW-0391">Immunity</keyword>
<keyword evidence="14" id="KW-0393">Immunoglobulin domain</keyword>
<dbReference type="Gene3D" id="2.60.40.10">
    <property type="entry name" value="Immunoglobulins"/>
    <property type="match status" value="2"/>
</dbReference>
<feature type="domain" description="Ig-like" evidence="21">
    <location>
        <begin position="322"/>
        <end position="398"/>
    </location>
</feature>
<evidence type="ECO:0000256" key="12">
    <source>
        <dbReference type="ARBA" id="ARBA00023157"/>
    </source>
</evidence>
<evidence type="ECO:0000256" key="4">
    <source>
        <dbReference type="ARBA" id="ARBA00022490"/>
    </source>
</evidence>
<evidence type="ECO:0000313" key="22">
    <source>
        <dbReference type="EMBL" id="KAK1337489.1"/>
    </source>
</evidence>
<organism evidence="22 23">
    <name type="scientific">Cnephaeus nilssonii</name>
    <name type="common">Northern bat</name>
    <name type="synonym">Eptesicus nilssonii</name>
    <dbReference type="NCBI Taxonomy" id="3371016"/>
    <lineage>
        <taxon>Eukaryota</taxon>
        <taxon>Metazoa</taxon>
        <taxon>Chordata</taxon>
        <taxon>Craniata</taxon>
        <taxon>Vertebrata</taxon>
        <taxon>Euteleostomi</taxon>
        <taxon>Mammalia</taxon>
        <taxon>Eutheria</taxon>
        <taxon>Laurasiatheria</taxon>
        <taxon>Chiroptera</taxon>
        <taxon>Yangochiroptera</taxon>
        <taxon>Vespertilionidae</taxon>
        <taxon>Cnephaeus</taxon>
    </lineage>
</organism>
<dbReference type="InterPro" id="IPR036179">
    <property type="entry name" value="Ig-like_dom_sf"/>
</dbReference>
<dbReference type="InterPro" id="IPR007110">
    <property type="entry name" value="Ig-like_dom"/>
</dbReference>
<evidence type="ECO:0000256" key="5">
    <source>
        <dbReference type="ARBA" id="ARBA00022553"/>
    </source>
</evidence>
<dbReference type="GO" id="GO:0032991">
    <property type="term" value="C:protein-containing complex"/>
    <property type="evidence" value="ECO:0007669"/>
    <property type="project" value="UniProtKB-ARBA"/>
</dbReference>
<dbReference type="GO" id="GO:0042113">
    <property type="term" value="P:B cell activation"/>
    <property type="evidence" value="ECO:0007669"/>
    <property type="project" value="TreeGrafter"/>
</dbReference>
<dbReference type="InterPro" id="IPR003599">
    <property type="entry name" value="Ig_sub"/>
</dbReference>
<feature type="transmembrane region" description="Helical" evidence="19">
    <location>
        <begin position="552"/>
        <end position="572"/>
    </location>
</feature>
<keyword evidence="23" id="KW-1185">Reference proteome</keyword>
<dbReference type="PANTHER" id="PTHR22576">
    <property type="entry name" value="MUCOSA ASSOCIATED LYMPHOID TISSUE LYMPHOMA TRANSLOCATION PROTEIN 1/PARACASPASE"/>
    <property type="match status" value="1"/>
</dbReference>
<dbReference type="InterPro" id="IPR041077">
    <property type="entry name" value="MALT1_Ig"/>
</dbReference>
<comment type="caution">
    <text evidence="22">The sequence shown here is derived from an EMBL/GenBank/DDBJ whole genome shotgun (WGS) entry which is preliminary data.</text>
</comment>
<dbReference type="Gene3D" id="1.10.533.10">
    <property type="entry name" value="Death Domain, Fas"/>
    <property type="match status" value="1"/>
</dbReference>
<dbReference type="Pfam" id="PF13927">
    <property type="entry name" value="Ig_3"/>
    <property type="match status" value="1"/>
</dbReference>
<dbReference type="FunFam" id="2.60.40.10:FF:000585">
    <property type="entry name" value="mucosa-associated lymphoid tissue lymphoma translocation protein 1"/>
    <property type="match status" value="1"/>
</dbReference>
<dbReference type="SUPFAM" id="SSF52129">
    <property type="entry name" value="Caspase-like"/>
    <property type="match status" value="1"/>
</dbReference>
<dbReference type="CDD" id="cd08783">
    <property type="entry name" value="Death_MALT1"/>
    <property type="match status" value="1"/>
</dbReference>
<evidence type="ECO:0000256" key="6">
    <source>
        <dbReference type="ARBA" id="ARBA00022670"/>
    </source>
</evidence>
<keyword evidence="5" id="KW-0597">Phosphoprotein</keyword>
<evidence type="ECO:0000259" key="20">
    <source>
        <dbReference type="PROSITE" id="PS50208"/>
    </source>
</evidence>
<evidence type="ECO:0000256" key="9">
    <source>
        <dbReference type="ARBA" id="ARBA00022801"/>
    </source>
</evidence>
<dbReference type="PANTHER" id="PTHR22576:SF40">
    <property type="entry name" value="MUCOSA-ASSOCIATED LYMPHOID TISSUE LYMPHOMA TRANSLOCATION PROTEIN 1"/>
    <property type="match status" value="1"/>
</dbReference>
<keyword evidence="19" id="KW-0812">Transmembrane</keyword>
<evidence type="ECO:0000256" key="19">
    <source>
        <dbReference type="SAM" id="Phobius"/>
    </source>
</evidence>
<keyword evidence="6" id="KW-0645">Protease</keyword>
<dbReference type="GO" id="GO:0043123">
    <property type="term" value="P:positive regulation of canonical NF-kappaB signal transduction"/>
    <property type="evidence" value="ECO:0007669"/>
    <property type="project" value="TreeGrafter"/>
</dbReference>
<keyword evidence="11" id="KW-0007">Acetylation</keyword>
<evidence type="ECO:0000256" key="2">
    <source>
        <dbReference type="ARBA" id="ARBA00004556"/>
    </source>
</evidence>
<dbReference type="Pfam" id="PF00656">
    <property type="entry name" value="Peptidase_C14"/>
    <property type="match status" value="1"/>
</dbReference>
<evidence type="ECO:0000256" key="13">
    <source>
        <dbReference type="ARBA" id="ARBA00023242"/>
    </source>
</evidence>
<keyword evidence="19" id="KW-0472">Membrane</keyword>
<dbReference type="FunFam" id="1.10.533.10:FF:000039">
    <property type="entry name" value="Mucosa-associated lymphoid tissue lymphoma translocation protein 1"/>
    <property type="match status" value="1"/>
</dbReference>
<dbReference type="Pfam" id="PF13895">
    <property type="entry name" value="Ig_2"/>
    <property type="match status" value="1"/>
</dbReference>
<dbReference type="GO" id="GO:0050852">
    <property type="term" value="P:T cell receptor signaling pathway"/>
    <property type="evidence" value="ECO:0007669"/>
    <property type="project" value="TreeGrafter"/>
</dbReference>
<evidence type="ECO:0000313" key="23">
    <source>
        <dbReference type="Proteomes" id="UP001177744"/>
    </source>
</evidence>
<dbReference type="SUPFAM" id="SSF48726">
    <property type="entry name" value="Immunoglobulin"/>
    <property type="match status" value="2"/>
</dbReference>
<evidence type="ECO:0000256" key="8">
    <source>
        <dbReference type="ARBA" id="ARBA00022786"/>
    </source>
</evidence>
<dbReference type="GO" id="GO:0051240">
    <property type="term" value="P:positive regulation of multicellular organismal process"/>
    <property type="evidence" value="ECO:0007669"/>
    <property type="project" value="UniProtKB-ARBA"/>
</dbReference>
<dbReference type="GO" id="GO:0004197">
    <property type="term" value="F:cysteine-type endopeptidase activity"/>
    <property type="evidence" value="ECO:0007669"/>
    <property type="project" value="InterPro"/>
</dbReference>
<dbReference type="InterPro" id="IPR011029">
    <property type="entry name" value="DEATH-like_dom_sf"/>
</dbReference>
<feature type="compositionally biased region" description="Basic residues" evidence="18">
    <location>
        <begin position="103"/>
        <end position="120"/>
    </location>
</feature>
<dbReference type="GO" id="GO:0005634">
    <property type="term" value="C:nucleus"/>
    <property type="evidence" value="ECO:0007669"/>
    <property type="project" value="UniProtKB-SubCell"/>
</dbReference>
<dbReference type="GO" id="GO:0045087">
    <property type="term" value="P:innate immune response"/>
    <property type="evidence" value="ECO:0007669"/>
    <property type="project" value="TreeGrafter"/>
</dbReference>
<dbReference type="Gene3D" id="3.40.50.1460">
    <property type="match status" value="1"/>
</dbReference>
<evidence type="ECO:0000256" key="10">
    <source>
        <dbReference type="ARBA" id="ARBA00022859"/>
    </source>
</evidence>
<keyword evidence="19" id="KW-1133">Transmembrane helix</keyword>
<sequence>MSPETEQRSAEAMRDLRAHASHCVQAAAASDGEPCAPFCGNPPPTVSGSPDAAGFLAVVEPPGRSSSTASSSSGNHPILPARPGLHLPGFEARASAGPEATRRASKVRGRAQARSGRPRPRQAPPPRPGWCGGSPAPPANLSRRGGERSFLLRVRCSAARPVLPPLPPRRRGRHRDAAGGIRGRRGIAGAGPAAVRGAAAGPSPPASQLPLVAPSGPPLPAPGSATLNRLPEPLLRRLSGSLDRAPEGRGWRRLAELAGSRGRLRLSCLDLEQCSLKVLEPEGSPSLCLLKLMGEKGCTVTELSDFLQAMEHTEVLHLLSPPGIKITVNPESKAVLAGQFVKLCCRATGHPFVQYQWFKMNKEIPNGNASELIFNTVHVKDAGFYVCRVNNNCTFEFSQWSQLDVCDVTELTESFQGSSNGISESKLQICVEPRSQKLMPGNTLVLQCVAVGSPIPHYQWFKNESPLVHETKKIYMVPYVELEHQGTYWCRVHNDRDSQDSKKVEIIIDHELQYIHICFLWNKEEQMRQWSALKMNYIILGILIIKSKQLTSLWFALAALVFAAGLSVYLYVQPRGRGTCLQPALETPSTISFIGRELNPRIGTFDLKYFCELRPGLIDACFQLLYVVDALWNEEAVLTTMDIGLRGPAKDKVALLIGNMNYWEHPKLKAPLVDVYELTNLLRQLDFKVVSLLDLTEYEMRNAVDEFLLLLDKGVYGLLYYAGHGYENFGNSFMVPIDAPNPYRSENCLCVQNILKLMQEKETGLNVFLLDMCRKRNDYDDTIPILDALKVTANIVFGYATCQGAEAFEIQHSGLANGIFMKFLKDRLLEDKKITVLLDEVAEDMGKCHLTKGKQALEIRSSLSEKRALTDPIQGTAYSAESLVRNLQWAKAHELPESMCLKFQCGVQIQLGFAAEFSNVMIIYTSIVHKPPDIIMCDAYVTDFPLDLDIDPKDANKGTPEETGSYLVSKELPKHCLYTRLSSLQKLKEHLIFTVCLSYQYSGLEDTIEEKQEVNVGKPLIAKLDIHRGSGRKTCFQTCIMCSGPYQSSTSTSVGAEHYHSSQDSFLGVYHSHLGNSSSAVPSDSCRCSRTADAFISSHHTHHYSCQFGRVMCQSRQLMKYHSASLMGSGFLKSDPCF</sequence>
<dbReference type="FunFam" id="2.60.40.10:FF:000492">
    <property type="entry name" value="Mucosa-associated lymphoid tissue lymphoma translocation protein 1"/>
    <property type="match status" value="1"/>
</dbReference>
<dbReference type="InterPro" id="IPR033540">
    <property type="entry name" value="MALT1_IG-like_dom_sf"/>
</dbReference>
<evidence type="ECO:0000256" key="7">
    <source>
        <dbReference type="ARBA" id="ARBA00022737"/>
    </source>
</evidence>
<dbReference type="Pfam" id="PF01222">
    <property type="entry name" value="ERG4_ERG24"/>
    <property type="match status" value="1"/>
</dbReference>
<keyword evidence="13" id="KW-0539">Nucleus</keyword>
<dbReference type="InterPro" id="IPR013783">
    <property type="entry name" value="Ig-like_fold"/>
</dbReference>
<dbReference type="PROSITE" id="PS50208">
    <property type="entry name" value="CASPASE_P20"/>
    <property type="match status" value="1"/>
</dbReference>
<dbReference type="InterPro" id="IPR037940">
    <property type="entry name" value="MALT1_Death"/>
</dbReference>
<dbReference type="GO" id="GO:0016126">
    <property type="term" value="P:sterol biosynthetic process"/>
    <property type="evidence" value="ECO:0007669"/>
    <property type="project" value="InterPro"/>
</dbReference>
<evidence type="ECO:0000256" key="1">
    <source>
        <dbReference type="ARBA" id="ARBA00004123"/>
    </source>
</evidence>
<comment type="similarity">
    <text evidence="3">Belongs to the peptidase C14B family.</text>
</comment>
<feature type="domain" description="Caspase family p20" evidence="20">
    <location>
        <begin position="650"/>
        <end position="728"/>
    </location>
</feature>
<comment type="subcellular location">
    <subcellularLocation>
        <location evidence="2">Cytoplasm</location>
        <location evidence="2">Perinuclear region</location>
    </subcellularLocation>
    <subcellularLocation>
        <location evidence="1">Nucleus</location>
    </subcellularLocation>
</comment>
<dbReference type="GO" id="GO:0006508">
    <property type="term" value="P:proteolysis"/>
    <property type="evidence" value="ECO:0007669"/>
    <property type="project" value="UniProtKB-KW"/>
</dbReference>
<protein>
    <recommendedName>
        <fullName evidence="17">Paracaspase</fullName>
    </recommendedName>
</protein>
<keyword evidence="7" id="KW-0677">Repeat</keyword>
<dbReference type="InterPro" id="IPR001309">
    <property type="entry name" value="Pept_C14_p20"/>
</dbReference>
<feature type="domain" description="Ig-like" evidence="21">
    <location>
        <begin position="427"/>
        <end position="505"/>
    </location>
</feature>
<keyword evidence="4" id="KW-0963">Cytoplasm</keyword>
<evidence type="ECO:0000256" key="16">
    <source>
        <dbReference type="ARBA" id="ARBA00065750"/>
    </source>
</evidence>
<dbReference type="GO" id="GO:0016020">
    <property type="term" value="C:membrane"/>
    <property type="evidence" value="ECO:0007669"/>
    <property type="project" value="InterPro"/>
</dbReference>
<dbReference type="GO" id="GO:0002824">
    <property type="term" value="P:positive regulation of adaptive immune response based on somatic recombination of immune receptors built from immunoglobulin superfamily domains"/>
    <property type="evidence" value="ECO:0007669"/>
    <property type="project" value="UniProtKB-ARBA"/>
</dbReference>
<dbReference type="FunFam" id="2.60.40.3360:FF:000001">
    <property type="entry name" value="Mucosa-associated lymphoid tissue lymphoma translocation protein 1"/>
    <property type="match status" value="1"/>
</dbReference>
<accession>A0AA40HU81</accession>
<dbReference type="InterPro" id="IPR029030">
    <property type="entry name" value="Caspase-like_dom_sf"/>
</dbReference>
<keyword evidence="8" id="KW-0833">Ubl conjugation pathway</keyword>
<dbReference type="CDD" id="cd00096">
    <property type="entry name" value="Ig"/>
    <property type="match status" value="2"/>
</dbReference>
<feature type="region of interest" description="Disordered" evidence="18">
    <location>
        <begin position="161"/>
        <end position="224"/>
    </location>
</feature>
<comment type="function">
    <text evidence="15">Protease that enhances BCL10-induced activation: acts via formation of CBM complexes that channel adaptive and innate immune signaling downstream of CARD domain-containing proteins (CARD9, CARD11 and CARD14) to activate NF-kappa-B and MAP kinase p38 pathways which stimulate expression of genes encoding pro-inflammatory cytokines and chemokines. Mediates BCL10 cleavage: MALT1-dependent BCL10 cleavage plays an important role in T-cell antigen receptor-induced integrin adhesion. Involved in the induction of T helper 17 cells (Th17) differentiation. Cleaves RC3H1 and ZC3H12A in response to T-cell receptor (TCR) stimulation which releases their cooperatively repressed targets to promote Th17 cell differentiation. Also mediates cleavage of N4BP1 in T-cells following TCR-mediated activation, leading to N4BP1 inactivation. May also have ubiquitin ligase activity: binds to TRAF6, inducing TRAF6 oligomerization and activation of its ligase activity.</text>
</comment>
<dbReference type="SMART" id="SM00409">
    <property type="entry name" value="IG"/>
    <property type="match status" value="2"/>
</dbReference>
<dbReference type="EMBL" id="JAULJE010000011">
    <property type="protein sequence ID" value="KAK1337489.1"/>
    <property type="molecule type" value="Genomic_DNA"/>
</dbReference>
<dbReference type="GO" id="GO:0016628">
    <property type="term" value="F:oxidoreductase activity, acting on the CH-CH group of donors, NAD or NADP as acceptor"/>
    <property type="evidence" value="ECO:0007669"/>
    <property type="project" value="InterPro"/>
</dbReference>
<evidence type="ECO:0000256" key="11">
    <source>
        <dbReference type="ARBA" id="ARBA00022990"/>
    </source>
</evidence>